<dbReference type="GO" id="GO:0016787">
    <property type="term" value="F:hydrolase activity"/>
    <property type="evidence" value="ECO:0007669"/>
    <property type="project" value="UniProtKB-KW"/>
</dbReference>
<keyword evidence="1" id="KW-0378">Hydrolase</keyword>
<dbReference type="InterPro" id="IPR040701">
    <property type="entry name" value="Bact_RF_family2"/>
</dbReference>
<organism evidence="1 2">
    <name type="scientific">Cryptosporangium japonicum</name>
    <dbReference type="NCBI Taxonomy" id="80872"/>
    <lineage>
        <taxon>Bacteria</taxon>
        <taxon>Bacillati</taxon>
        <taxon>Actinomycetota</taxon>
        <taxon>Actinomycetes</taxon>
        <taxon>Cryptosporangiales</taxon>
        <taxon>Cryptosporangiaceae</taxon>
        <taxon>Cryptosporangium</taxon>
    </lineage>
</organism>
<dbReference type="Pfam" id="PF18844">
    <property type="entry name" value="baeRF_family2"/>
    <property type="match status" value="1"/>
</dbReference>
<dbReference type="SUPFAM" id="SSF53137">
    <property type="entry name" value="Translational machinery components"/>
    <property type="match status" value="1"/>
</dbReference>
<dbReference type="RefSeq" id="WP_344649012.1">
    <property type="nucleotide sequence ID" value="NZ_BAAAGX010000009.1"/>
</dbReference>
<dbReference type="Gene3D" id="3.30.420.60">
    <property type="entry name" value="eRF1 domain 2"/>
    <property type="match status" value="1"/>
</dbReference>
<dbReference type="InterPro" id="IPR042226">
    <property type="entry name" value="eFR1_2_sf"/>
</dbReference>
<gene>
    <name evidence="1" type="ORF">GCM10009539_25850</name>
</gene>
<keyword evidence="2" id="KW-1185">Reference proteome</keyword>
<accession>A0ABN0U5F1</accession>
<evidence type="ECO:0000313" key="2">
    <source>
        <dbReference type="Proteomes" id="UP001500967"/>
    </source>
</evidence>
<dbReference type="EMBL" id="BAAAGX010000009">
    <property type="protein sequence ID" value="GAA0239360.1"/>
    <property type="molecule type" value="Genomic_DNA"/>
</dbReference>
<name>A0ABN0U5F1_9ACTN</name>
<proteinExistence type="predicted"/>
<dbReference type="Proteomes" id="UP001500967">
    <property type="component" value="Unassembled WGS sequence"/>
</dbReference>
<evidence type="ECO:0000313" key="1">
    <source>
        <dbReference type="EMBL" id="GAA0239360.1"/>
    </source>
</evidence>
<sequence>MELEFLSELAVRRGPFATVYLDASHNTPDAERRVDLSWRDARRDLASQGADEATLTALDKAVETAEPAVGPAGRVLVAAHGETLLDRSLPGPPLRIEARWSPLPHVMPLLAQYPDPLPYLVVVADRSGADVSAWAGPGEQLFADSVVGPDQYPLHKVPGGGWSALRYQHAVEVAWEHNAVAVAQEVTRVADAVRARLVVVAGDVRARSLLMDSLPPRVAEVAVSTESGSRADPSGLDVDSLVSARISSERSELLERLGAGYARDTAVQGLEAVVGALREGMVDTLVVVDDPSSDLTLAVGPDPLQLALREDVLAGYGVEARRDRADAAIVRALAASGGRLEVITYDRSPDEDLNESAEKPPVEFTDGLAAIVRRPGAGQY</sequence>
<comment type="caution">
    <text evidence="1">The sequence shown here is derived from an EMBL/GenBank/DDBJ whole genome shotgun (WGS) entry which is preliminary data.</text>
</comment>
<protein>
    <submittedName>
        <fullName evidence="1">Vms1/Ankzf1 family peptidyl-tRNA hydrolase</fullName>
    </submittedName>
</protein>
<reference evidence="1 2" key="1">
    <citation type="journal article" date="2019" name="Int. J. Syst. Evol. Microbiol.">
        <title>The Global Catalogue of Microorganisms (GCM) 10K type strain sequencing project: providing services to taxonomists for standard genome sequencing and annotation.</title>
        <authorList>
            <consortium name="The Broad Institute Genomics Platform"/>
            <consortium name="The Broad Institute Genome Sequencing Center for Infectious Disease"/>
            <person name="Wu L."/>
            <person name="Ma J."/>
        </authorList>
    </citation>
    <scope>NUCLEOTIDE SEQUENCE [LARGE SCALE GENOMIC DNA]</scope>
    <source>
        <strain evidence="1 2">JCM 10425</strain>
    </source>
</reference>